<dbReference type="Pfam" id="PF00082">
    <property type="entry name" value="Peptidase_S8"/>
    <property type="match status" value="1"/>
</dbReference>
<dbReference type="PROSITE" id="PS00136">
    <property type="entry name" value="SUBTILASE_ASP"/>
    <property type="match status" value="1"/>
</dbReference>
<dbReference type="InterPro" id="IPR023828">
    <property type="entry name" value="Peptidase_S8_Ser-AS"/>
</dbReference>
<dbReference type="InterPro" id="IPR023827">
    <property type="entry name" value="Peptidase_S8_Asp-AS"/>
</dbReference>
<dbReference type="PROSITE" id="PS00138">
    <property type="entry name" value="SUBTILASE_SER"/>
    <property type="match status" value="1"/>
</dbReference>
<comment type="similarity">
    <text evidence="1 5 6">Belongs to the peptidase S8 family.</text>
</comment>
<evidence type="ECO:0000256" key="6">
    <source>
        <dbReference type="RuleBase" id="RU003355"/>
    </source>
</evidence>
<dbReference type="PROSITE" id="PS51892">
    <property type="entry name" value="SUBTILASE"/>
    <property type="match status" value="1"/>
</dbReference>
<evidence type="ECO:0000256" key="7">
    <source>
        <dbReference type="SAM" id="SignalP"/>
    </source>
</evidence>
<dbReference type="EMBL" id="BOML01000043">
    <property type="protein sequence ID" value="GIE04279.1"/>
    <property type="molecule type" value="Genomic_DNA"/>
</dbReference>
<comment type="caution">
    <text evidence="9">The sequence shown here is derived from an EMBL/GenBank/DDBJ whole genome shotgun (WGS) entry which is preliminary data.</text>
</comment>
<keyword evidence="4 5" id="KW-0720">Serine protease</keyword>
<feature type="domain" description="Peptidase S8/S53" evidence="8">
    <location>
        <begin position="211"/>
        <end position="472"/>
    </location>
</feature>
<evidence type="ECO:0000313" key="10">
    <source>
        <dbReference type="Proteomes" id="UP000637628"/>
    </source>
</evidence>
<evidence type="ECO:0000256" key="5">
    <source>
        <dbReference type="PROSITE-ProRule" id="PRU01240"/>
    </source>
</evidence>
<dbReference type="SUPFAM" id="SSF52743">
    <property type="entry name" value="Subtilisin-like"/>
    <property type="match status" value="1"/>
</dbReference>
<dbReference type="InterPro" id="IPR013783">
    <property type="entry name" value="Ig-like_fold"/>
</dbReference>
<keyword evidence="3 5" id="KW-0378">Hydrolase</keyword>
<sequence>MRRRRLPAVLLSSALVIGALQAPAAAAPSTTTALDSSNKAISVTLITGDRVTTNGKGASVQPGPGRSKVRFLSQTVQGHRYVIPSDALALLRAGRIDKRLFDLGALTGRGGADLHLLISYPKNSATGARSALTAGGARVTRDIPAVGVMAAQANLTERAALWSSLTGGGTNARSLKPGLQRVWLDGQRKVTLDHSVPQIGAPTAWQAGYDGTGTTVAILDTGVDATHPDLAGKIAGTENFTTTATADDEVGHGTHVASIIAGTGAASGGRYKGVAPGAKLLIGKVCETEFCDDSAILAGMAWAAERAPVINMSLGGGDTPEIDPLEQAVNDLTAQYNTLFVIASGNAGPNSAGSPSTADAALAVGAVDRDDQLAYFSSTGPRVGDHAIKPDITAPGVDIVAAKAKNGFIGDPAPVDGYVSLSGTSMATPHVAGAAAILTQEHPSWSSALRKNTLMGSAKPIDGTGVFEQGAGRVDVAREIAQNVSADQGSLSFGLAIWPHGDDQPVTRTITYRNSGTAAVTLTLSALSAPFSVAATTLTVPAGGTASTTVTADTSNPALSDGTLGGYLTATADGGVRVVTPVGVDREVESYDLTVNTINRDGTPSLDHYAGLFNLDTFQNFDVYQEKGTETVRVPKGRYGAFVWINNAADETTAMLTLTELVVDKAKTVTFDGRTAKPIVVKAPQADAGTTLAAVNADWALPEFGISASALGLTFDQLFAAPASSVSKDFFLAGVNGGFAVPGADGRFRNSPWTTDLAYFQPGKMFDGLVKKPRLSDLATIKADYSVAATGAEGTKGNMAQYSENSGGWFTALPFSLPFHRTEYVNTEAPWMGDFMQQLPAAGDDEWPELISEQIAGRVPFRAGRTYHHAWNTAVFGPNVTQPLWEGDWVTRQGDHLMAYPSLFGDGAGHPGFSTVDTQTAALYQGSTKLGDGNEFDLPAATGTYRLEASATRSAPHLFATSVSASWTFKSGHAPAEGYQRLPLSTVRISPRLDSANTAASGCRFEIPLTVEHQPGSTAGTARSVRVDVSYDDGKTWHRADVRGSGDNRVATVNHPRGAGFASLRVSATDSKNNTVTQTVIRAYALR</sequence>
<dbReference type="Gene3D" id="2.60.40.10">
    <property type="entry name" value="Immunoglobulins"/>
    <property type="match status" value="1"/>
</dbReference>
<feature type="active site" description="Charge relay system" evidence="5">
    <location>
        <position position="425"/>
    </location>
</feature>
<gene>
    <name evidence="9" type="ORF">Adu01nite_56290</name>
</gene>
<dbReference type="GO" id="GO:0008233">
    <property type="term" value="F:peptidase activity"/>
    <property type="evidence" value="ECO:0007669"/>
    <property type="project" value="UniProtKB-KW"/>
</dbReference>
<dbReference type="Proteomes" id="UP000637628">
    <property type="component" value="Unassembled WGS sequence"/>
</dbReference>
<reference evidence="9 10" key="1">
    <citation type="submission" date="2021-01" db="EMBL/GenBank/DDBJ databases">
        <title>Whole genome shotgun sequence of Actinoplanes durhamensis NBRC 14914.</title>
        <authorList>
            <person name="Komaki H."/>
            <person name="Tamura T."/>
        </authorList>
    </citation>
    <scope>NUCLEOTIDE SEQUENCE [LARGE SCALE GENOMIC DNA]</scope>
    <source>
        <strain evidence="9 10">NBRC 14914</strain>
    </source>
</reference>
<feature type="active site" description="Charge relay system" evidence="5">
    <location>
        <position position="252"/>
    </location>
</feature>
<name>A0ABQ3Z389_9ACTN</name>
<proteinExistence type="inferred from homology"/>
<evidence type="ECO:0000259" key="8">
    <source>
        <dbReference type="Pfam" id="PF00082"/>
    </source>
</evidence>
<dbReference type="GO" id="GO:0006508">
    <property type="term" value="P:proteolysis"/>
    <property type="evidence" value="ECO:0007669"/>
    <property type="project" value="UniProtKB-KW"/>
</dbReference>
<keyword evidence="10" id="KW-1185">Reference proteome</keyword>
<dbReference type="InterPro" id="IPR036852">
    <property type="entry name" value="Peptidase_S8/S53_dom_sf"/>
</dbReference>
<dbReference type="PROSITE" id="PS00137">
    <property type="entry name" value="SUBTILASE_HIS"/>
    <property type="match status" value="1"/>
</dbReference>
<feature type="chain" id="PRO_5045119058" evidence="7">
    <location>
        <begin position="27"/>
        <end position="1087"/>
    </location>
</feature>
<dbReference type="PANTHER" id="PTHR43399:SF4">
    <property type="entry name" value="CELL WALL-ASSOCIATED PROTEASE"/>
    <property type="match status" value="1"/>
</dbReference>
<evidence type="ECO:0000313" key="9">
    <source>
        <dbReference type="EMBL" id="GIE04279.1"/>
    </source>
</evidence>
<dbReference type="Gene3D" id="3.40.50.200">
    <property type="entry name" value="Peptidase S8/S53 domain"/>
    <property type="match status" value="1"/>
</dbReference>
<evidence type="ECO:0000256" key="4">
    <source>
        <dbReference type="ARBA" id="ARBA00022825"/>
    </source>
</evidence>
<dbReference type="PANTHER" id="PTHR43399">
    <property type="entry name" value="SUBTILISIN-RELATED"/>
    <property type="match status" value="1"/>
</dbReference>
<feature type="active site" description="Charge relay system" evidence="5">
    <location>
        <position position="220"/>
    </location>
</feature>
<evidence type="ECO:0000256" key="2">
    <source>
        <dbReference type="ARBA" id="ARBA00022670"/>
    </source>
</evidence>
<keyword evidence="2 5" id="KW-0645">Protease</keyword>
<feature type="signal peptide" evidence="7">
    <location>
        <begin position="1"/>
        <end position="26"/>
    </location>
</feature>
<evidence type="ECO:0000256" key="1">
    <source>
        <dbReference type="ARBA" id="ARBA00011073"/>
    </source>
</evidence>
<keyword evidence="7" id="KW-0732">Signal</keyword>
<dbReference type="InterPro" id="IPR051048">
    <property type="entry name" value="Peptidase_S8/S53_subtilisin"/>
</dbReference>
<accession>A0ABQ3Z389</accession>
<dbReference type="PRINTS" id="PR00723">
    <property type="entry name" value="SUBTILISIN"/>
</dbReference>
<organism evidence="9 10">
    <name type="scientific">Paractinoplanes durhamensis</name>
    <dbReference type="NCBI Taxonomy" id="113563"/>
    <lineage>
        <taxon>Bacteria</taxon>
        <taxon>Bacillati</taxon>
        <taxon>Actinomycetota</taxon>
        <taxon>Actinomycetes</taxon>
        <taxon>Micromonosporales</taxon>
        <taxon>Micromonosporaceae</taxon>
        <taxon>Paractinoplanes</taxon>
    </lineage>
</organism>
<dbReference type="RefSeq" id="WP_203730876.1">
    <property type="nucleotide sequence ID" value="NZ_BAAATX010000016.1"/>
</dbReference>
<dbReference type="InterPro" id="IPR000209">
    <property type="entry name" value="Peptidase_S8/S53_dom"/>
</dbReference>
<dbReference type="InterPro" id="IPR015500">
    <property type="entry name" value="Peptidase_S8_subtilisin-rel"/>
</dbReference>
<dbReference type="InterPro" id="IPR022398">
    <property type="entry name" value="Peptidase_S8_His-AS"/>
</dbReference>
<protein>
    <submittedName>
        <fullName evidence="9">Serine protease</fullName>
    </submittedName>
</protein>
<dbReference type="Gene3D" id="2.60.40.650">
    <property type="match status" value="1"/>
</dbReference>
<evidence type="ECO:0000256" key="3">
    <source>
        <dbReference type="ARBA" id="ARBA00022801"/>
    </source>
</evidence>